<evidence type="ECO:0000313" key="1">
    <source>
        <dbReference type="EMBL" id="MCG4745627.1"/>
    </source>
</evidence>
<protein>
    <submittedName>
        <fullName evidence="1">Uncharacterized protein</fullName>
    </submittedName>
</protein>
<name>A0AAW5BP92_9FIRM</name>
<evidence type="ECO:0000313" key="2">
    <source>
        <dbReference type="Proteomes" id="UP001299608"/>
    </source>
</evidence>
<sequence length="283" mass="32240">MDLNYQEIADRAAAHALKSGIVLDYSEKSIAEVESILGEYYNHLAEYDGKEGADTLWNIAVHYGIYLGETMLRLQLGEKGFAWYMDNGMPVLKNRTSAQISPITKAHKRMLNGPEDNVKSFFDVAILFADGKFPTKHVVHRAINVQLPSGQVIENVPYRDITPYIMMIEEGREDFLILESQDGFFQFYGIDNQFVAEVRVNLPNGDFQTYSIIDKEKEQQMERIRLSTPYGQFTPTERAVVSLGLVQTVVKAYYEHINAEDFLKSIPCVDTTEETKRCMGLIK</sequence>
<organism evidence="1 2">
    <name type="scientific">Enterocloster aldenensis</name>
    <dbReference type="NCBI Taxonomy" id="358742"/>
    <lineage>
        <taxon>Bacteria</taxon>
        <taxon>Bacillati</taxon>
        <taxon>Bacillota</taxon>
        <taxon>Clostridia</taxon>
        <taxon>Lachnospirales</taxon>
        <taxon>Lachnospiraceae</taxon>
        <taxon>Enterocloster</taxon>
    </lineage>
</organism>
<comment type="caution">
    <text evidence="1">The sequence shown here is derived from an EMBL/GenBank/DDBJ whole genome shotgun (WGS) entry which is preliminary data.</text>
</comment>
<dbReference type="EMBL" id="JAKNGE010000009">
    <property type="protein sequence ID" value="MCG4745627.1"/>
    <property type="molecule type" value="Genomic_DNA"/>
</dbReference>
<reference evidence="1" key="1">
    <citation type="submission" date="2022-01" db="EMBL/GenBank/DDBJ databases">
        <title>Collection of gut derived symbiotic bacterial strains cultured from healthy donors.</title>
        <authorList>
            <person name="Lin H."/>
            <person name="Kohout C."/>
            <person name="Waligurski E."/>
            <person name="Pamer E.G."/>
        </authorList>
    </citation>
    <scope>NUCLEOTIDE SEQUENCE</scope>
    <source>
        <strain evidence="1">DFI.6.55</strain>
    </source>
</reference>
<dbReference type="RefSeq" id="WP_238053511.1">
    <property type="nucleotide sequence ID" value="NZ_JAKNGE010000009.1"/>
</dbReference>
<accession>A0AAW5BP92</accession>
<gene>
    <name evidence="1" type="ORF">L0N08_09425</name>
</gene>
<dbReference type="AlphaFoldDB" id="A0AAW5BP92"/>
<proteinExistence type="predicted"/>
<dbReference type="Proteomes" id="UP001299608">
    <property type="component" value="Unassembled WGS sequence"/>
</dbReference>